<keyword evidence="1" id="KW-0496">Mitochondrion</keyword>
<dbReference type="EMBL" id="LKAM01000007">
    <property type="protein sequence ID" value="KUM47553.1"/>
    <property type="molecule type" value="Genomic_DNA"/>
</dbReference>
<reference evidence="1" key="1">
    <citation type="journal article" date="2015" name="Genome Biol. Evol.">
        <title>Organellar Genomes of White Spruce (Picea glauca): Assembly and Annotation.</title>
        <authorList>
            <person name="Jackman S.D."/>
            <person name="Warren R.L."/>
            <person name="Gibb E.A."/>
            <person name="Vandervalk B.P."/>
            <person name="Mohamadi H."/>
            <person name="Chu J."/>
            <person name="Raymond A."/>
            <person name="Pleasance S."/>
            <person name="Coope R."/>
            <person name="Wildung M.R."/>
            <person name="Ritland C.E."/>
            <person name="Bousquet J."/>
            <person name="Jones S.J."/>
            <person name="Bohlmann J."/>
            <person name="Birol I."/>
        </authorList>
    </citation>
    <scope>NUCLEOTIDE SEQUENCE [LARGE SCALE GENOMIC DNA]</scope>
    <source>
        <tissue evidence="1">Flushing bud</tissue>
    </source>
</reference>
<comment type="caution">
    <text evidence="1">The sequence shown here is derived from an EMBL/GenBank/DDBJ whole genome shotgun (WGS) entry which is preliminary data.</text>
</comment>
<organism evidence="1">
    <name type="scientific">Picea glauca</name>
    <name type="common">White spruce</name>
    <name type="synonym">Pinus glauca</name>
    <dbReference type="NCBI Taxonomy" id="3330"/>
    <lineage>
        <taxon>Eukaryota</taxon>
        <taxon>Viridiplantae</taxon>
        <taxon>Streptophyta</taxon>
        <taxon>Embryophyta</taxon>
        <taxon>Tracheophyta</taxon>
        <taxon>Spermatophyta</taxon>
        <taxon>Pinopsida</taxon>
        <taxon>Pinidae</taxon>
        <taxon>Conifers I</taxon>
        <taxon>Pinales</taxon>
        <taxon>Pinaceae</taxon>
        <taxon>Picea</taxon>
    </lineage>
</organism>
<proteinExistence type="predicted"/>
<evidence type="ECO:0000313" key="1">
    <source>
        <dbReference type="EMBL" id="KUM47553.1"/>
    </source>
</evidence>
<gene>
    <name evidence="1" type="ORF">ABT39_MTgene5739</name>
</gene>
<dbReference type="AlphaFoldDB" id="A0A117NGZ3"/>
<geneLocation type="mitochondrion" evidence="1"/>
<sequence>MGAGYICYLLSFNRQCISGPACFVFRLLHVHREFGIRPFQFRRLHPFMKLYQLKLRLMNRLVQLSKLNKQLWVNNRIKCNFWTDMG</sequence>
<name>A0A117NGZ3_PICGL</name>
<accession>A0A117NGZ3</accession>
<protein>
    <submittedName>
        <fullName evidence="1">Uncharacterized protein</fullName>
    </submittedName>
</protein>